<comment type="subcellular location">
    <subcellularLocation>
        <location evidence="2">Gas vesicle</location>
    </subcellularLocation>
</comment>
<dbReference type="AlphaFoldDB" id="A0A480A629"/>
<sequence>MELENFYTYAFLETPSFPLTLPQGIASQVVLINGTQLSAIVEPGISLESCQKNDAEIIQMALCHDRVICEIFEQITILPLRFGTCFKSQTKLLNYLELHSQEYRKQLEKIKGKVEFCLKLIPHSLPETETFTEKGRNYFLAKKQQYQNRQNFTIAQDTEKQNLIDVIRNVHQLPIVIQDKQEEVRIYILVGSQDKILILEQFLSWQKACPRWDLSLGDVLPPYHFI</sequence>
<keyword evidence="1" id="KW-0304">Gas vesicle</keyword>
<dbReference type="PANTHER" id="PTHR36852">
    <property type="entry name" value="PROTEIN GVPL 2"/>
    <property type="match status" value="1"/>
</dbReference>
<dbReference type="PANTHER" id="PTHR36852:SF1">
    <property type="entry name" value="PROTEIN GVPL 2"/>
    <property type="match status" value="1"/>
</dbReference>
<comment type="caution">
    <text evidence="4">The sequence shown here is derived from an EMBL/GenBank/DDBJ whole genome shotgun (WGS) entry which is preliminary data.</text>
</comment>
<dbReference type="GO" id="GO:0031412">
    <property type="term" value="P:gas vesicle organization"/>
    <property type="evidence" value="ECO:0007669"/>
    <property type="project" value="InterPro"/>
</dbReference>
<evidence type="ECO:0000256" key="3">
    <source>
        <dbReference type="ARBA" id="ARBA00035643"/>
    </source>
</evidence>
<dbReference type="Proteomes" id="UP000300142">
    <property type="component" value="Unassembled WGS sequence"/>
</dbReference>
<dbReference type="GO" id="GO:0031411">
    <property type="term" value="C:gas vesicle"/>
    <property type="evidence" value="ECO:0007669"/>
    <property type="project" value="UniProtKB-SubCell"/>
</dbReference>
<evidence type="ECO:0000313" key="4">
    <source>
        <dbReference type="EMBL" id="GCL38788.1"/>
    </source>
</evidence>
<evidence type="ECO:0000313" key="5">
    <source>
        <dbReference type="Proteomes" id="UP000300142"/>
    </source>
</evidence>
<evidence type="ECO:0008006" key="6">
    <source>
        <dbReference type="Google" id="ProtNLM"/>
    </source>
</evidence>
<reference evidence="5" key="1">
    <citation type="submission" date="2019-02" db="EMBL/GenBank/DDBJ databases">
        <title>Draft genome sequence of Sphaerospermopsis reniformis NIES-1949.</title>
        <authorList>
            <person name="Yamaguchi H."/>
            <person name="Suzuki S."/>
            <person name="Kawachi M."/>
        </authorList>
    </citation>
    <scope>NUCLEOTIDE SEQUENCE [LARGE SCALE GENOMIC DNA]</scope>
    <source>
        <strain evidence="5">NIES-1949</strain>
    </source>
</reference>
<keyword evidence="5" id="KW-1185">Reference proteome</keyword>
<organism evidence="4 5">
    <name type="scientific">Sphaerospermopsis reniformis</name>
    <dbReference type="NCBI Taxonomy" id="531300"/>
    <lineage>
        <taxon>Bacteria</taxon>
        <taxon>Bacillati</taxon>
        <taxon>Cyanobacteriota</taxon>
        <taxon>Cyanophyceae</taxon>
        <taxon>Nostocales</taxon>
        <taxon>Aphanizomenonaceae</taxon>
        <taxon>Sphaerospermopsis</taxon>
    </lineage>
</organism>
<evidence type="ECO:0000256" key="1">
    <source>
        <dbReference type="ARBA" id="ARBA00022987"/>
    </source>
</evidence>
<proteinExistence type="inferred from homology"/>
<accession>A0A480A629</accession>
<dbReference type="EMBL" id="BJCE01000175">
    <property type="protein sequence ID" value="GCL38788.1"/>
    <property type="molecule type" value="Genomic_DNA"/>
</dbReference>
<dbReference type="RefSeq" id="WP_096567122.1">
    <property type="nucleotide sequence ID" value="NZ_BJCE01000175.1"/>
</dbReference>
<comment type="similarity">
    <text evidence="3">Belongs to the gas vesicle GvpF/GvpL family.</text>
</comment>
<dbReference type="InterPro" id="IPR009430">
    <property type="entry name" value="GvpL/GvpF"/>
</dbReference>
<protein>
    <recommendedName>
        <fullName evidence="6">Gas vesicle protein</fullName>
    </recommendedName>
</protein>
<dbReference type="Pfam" id="PF06386">
    <property type="entry name" value="GvpL_GvpF"/>
    <property type="match status" value="1"/>
</dbReference>
<evidence type="ECO:0000256" key="2">
    <source>
        <dbReference type="ARBA" id="ARBA00035108"/>
    </source>
</evidence>
<name>A0A480A629_9CYAN</name>
<gene>
    <name evidence="4" type="ORF">SR1949_39070</name>
</gene>